<dbReference type="eggNOG" id="COG0325">
    <property type="taxonomic scope" value="Bacteria"/>
</dbReference>
<keyword evidence="7" id="KW-1185">Reference proteome</keyword>
<dbReference type="Proteomes" id="UP000013523">
    <property type="component" value="Chromosome"/>
</dbReference>
<dbReference type="PANTHER" id="PTHR10146">
    <property type="entry name" value="PROLINE SYNTHETASE CO-TRANSCRIBED BACTERIAL HOMOLOG PROTEIN"/>
    <property type="match status" value="1"/>
</dbReference>
<dbReference type="Pfam" id="PF01168">
    <property type="entry name" value="Ala_racemase_N"/>
    <property type="match status" value="1"/>
</dbReference>
<proteinExistence type="inferred from homology"/>
<comment type="function">
    <text evidence="2">Pyridoxal 5'-phosphate (PLP)-binding protein, which is involved in PLP homeostasis.</text>
</comment>
<keyword evidence="1 2" id="KW-0663">Pyridoxal phosphate</keyword>
<dbReference type="SUPFAM" id="SSF51419">
    <property type="entry name" value="PLP-binding barrel"/>
    <property type="match status" value="1"/>
</dbReference>
<comment type="cofactor">
    <cofactor evidence="3">
        <name>pyridoxal 5'-phosphate</name>
        <dbReference type="ChEBI" id="CHEBI:597326"/>
    </cofactor>
</comment>
<dbReference type="PIRSF" id="PIRSF004848">
    <property type="entry name" value="YBL036c_PLPDEIII"/>
    <property type="match status" value="1"/>
</dbReference>
<evidence type="ECO:0000313" key="6">
    <source>
        <dbReference type="EMBL" id="AGK96673.1"/>
    </source>
</evidence>
<dbReference type="InterPro" id="IPR011078">
    <property type="entry name" value="PyrdxlP_homeostasis"/>
</dbReference>
<evidence type="ECO:0000259" key="5">
    <source>
        <dbReference type="Pfam" id="PF01168"/>
    </source>
</evidence>
<evidence type="ECO:0000256" key="3">
    <source>
        <dbReference type="PIRSR" id="PIRSR004848-1"/>
    </source>
</evidence>
<organism evidence="6 7">
    <name type="scientific">Clostridium pasteurianum BC1</name>
    <dbReference type="NCBI Taxonomy" id="86416"/>
    <lineage>
        <taxon>Bacteria</taxon>
        <taxon>Bacillati</taxon>
        <taxon>Bacillota</taxon>
        <taxon>Clostridia</taxon>
        <taxon>Eubacteriales</taxon>
        <taxon>Clostridiaceae</taxon>
        <taxon>Clostridium</taxon>
    </lineage>
</organism>
<dbReference type="HOGENOM" id="CLU_059988_1_0_9"/>
<name>R4K275_CLOPA</name>
<dbReference type="KEGG" id="cpas:Clopa_1758"/>
<evidence type="ECO:0000256" key="2">
    <source>
        <dbReference type="HAMAP-Rule" id="MF_02087"/>
    </source>
</evidence>
<protein>
    <recommendedName>
        <fullName evidence="2">Pyridoxal phosphate homeostasis protein</fullName>
        <shortName evidence="2">PLP homeostasis protein</shortName>
    </recommendedName>
</protein>
<dbReference type="InterPro" id="IPR001608">
    <property type="entry name" value="Ala_racemase_N"/>
</dbReference>
<feature type="domain" description="Alanine racemase N-terminal" evidence="5">
    <location>
        <begin position="58"/>
        <end position="247"/>
    </location>
</feature>
<dbReference type="STRING" id="86416.Clopa_1758"/>
<sequence length="249" mass="28658">MEKMYSRTKYNICKTQGELKNRLINIEKEISDICNQCGRKRNEITVLSVSKYVPNEIVDIAYRLGVRNFGENRIEKFENRKKLSFFNNCSWDMIGHIQSRKVNKIVGQFSLIHSIDTIKVARLVNKFACEKQICQPVLLQVNTSNEESKQGFISNFGVLERDNIFACMDELAELPGLDIQGFMTMAPNTNDKNLIQSVFHDTKVIRDKLQNLYPQLNLKHLSMGMSNDFKLALLEGATIVRIGSRLFIK</sequence>
<dbReference type="Gene3D" id="3.20.20.10">
    <property type="entry name" value="Alanine racemase"/>
    <property type="match status" value="1"/>
</dbReference>
<dbReference type="NCBIfam" id="TIGR00044">
    <property type="entry name" value="YggS family pyridoxal phosphate-dependent enzyme"/>
    <property type="match status" value="1"/>
</dbReference>
<dbReference type="PANTHER" id="PTHR10146:SF14">
    <property type="entry name" value="PYRIDOXAL PHOSPHATE HOMEOSTASIS PROTEIN"/>
    <property type="match status" value="1"/>
</dbReference>
<evidence type="ECO:0000256" key="4">
    <source>
        <dbReference type="RuleBase" id="RU004514"/>
    </source>
</evidence>
<dbReference type="CDD" id="cd00635">
    <property type="entry name" value="PLPDE_III_YBL036c_like"/>
    <property type="match status" value="1"/>
</dbReference>
<dbReference type="PATRIC" id="fig|86416.3.peg.1735"/>
<comment type="similarity">
    <text evidence="2 4">Belongs to the pyridoxal phosphate-binding protein YggS/PROSC family.</text>
</comment>
<evidence type="ECO:0000256" key="1">
    <source>
        <dbReference type="ARBA" id="ARBA00022898"/>
    </source>
</evidence>
<accession>R4K275</accession>
<dbReference type="GO" id="GO:0030170">
    <property type="term" value="F:pyridoxal phosphate binding"/>
    <property type="evidence" value="ECO:0007669"/>
    <property type="project" value="UniProtKB-UniRule"/>
</dbReference>
<gene>
    <name evidence="6" type="ORF">Clopa_1758</name>
</gene>
<evidence type="ECO:0000313" key="7">
    <source>
        <dbReference type="Proteomes" id="UP000013523"/>
    </source>
</evidence>
<feature type="modified residue" description="N6-(pyridoxal phosphate)lysine" evidence="2 3">
    <location>
        <position position="51"/>
    </location>
</feature>
<dbReference type="EMBL" id="CP003261">
    <property type="protein sequence ID" value="AGK96673.1"/>
    <property type="molecule type" value="Genomic_DNA"/>
</dbReference>
<reference evidence="6 7" key="1">
    <citation type="submission" date="2012-01" db="EMBL/GenBank/DDBJ databases">
        <title>Complete sequence of chromosome of Clostridium pasteurianum BC1.</title>
        <authorList>
            <consortium name="US DOE Joint Genome Institute"/>
            <person name="Lucas S."/>
            <person name="Han J."/>
            <person name="Lapidus A."/>
            <person name="Cheng J.-F."/>
            <person name="Goodwin L."/>
            <person name="Pitluck S."/>
            <person name="Peters L."/>
            <person name="Mikhailova N."/>
            <person name="Teshima H."/>
            <person name="Detter J.C."/>
            <person name="Han C."/>
            <person name="Tapia R."/>
            <person name="Land M."/>
            <person name="Hauser L."/>
            <person name="Kyrpides N."/>
            <person name="Ivanova N."/>
            <person name="Pagani I."/>
            <person name="Dunn J."/>
            <person name="Taghavi S."/>
            <person name="Francis A."/>
            <person name="van der Lelie D."/>
            <person name="Woyke T."/>
        </authorList>
    </citation>
    <scope>NUCLEOTIDE SEQUENCE [LARGE SCALE GENOMIC DNA]</scope>
    <source>
        <strain evidence="6 7">BC1</strain>
    </source>
</reference>
<dbReference type="HAMAP" id="MF_02087">
    <property type="entry name" value="PLP_homeostasis"/>
    <property type="match status" value="1"/>
</dbReference>
<dbReference type="InterPro" id="IPR029066">
    <property type="entry name" value="PLP-binding_barrel"/>
</dbReference>
<dbReference type="AlphaFoldDB" id="R4K275"/>